<dbReference type="EMBL" id="LDAU01000171">
    <property type="protein sequence ID" value="KRX01263.1"/>
    <property type="molecule type" value="Genomic_DNA"/>
</dbReference>
<feature type="compositionally biased region" description="Low complexity" evidence="4">
    <location>
        <begin position="22"/>
        <end position="33"/>
    </location>
</feature>
<evidence type="ECO:0000313" key="6">
    <source>
        <dbReference type="Proteomes" id="UP000054937"/>
    </source>
</evidence>
<proteinExistence type="predicted"/>
<feature type="region of interest" description="Disordered" evidence="4">
    <location>
        <begin position="1"/>
        <end position="61"/>
    </location>
</feature>
<dbReference type="PANTHER" id="PTHR12241:SF147">
    <property type="entry name" value="TUBULIN POLYGLUTAMYLASE TTLL7"/>
    <property type="match status" value="1"/>
</dbReference>
<dbReference type="AlphaFoldDB" id="A0A0V0QGF0"/>
<feature type="compositionally biased region" description="Polar residues" evidence="4">
    <location>
        <begin position="672"/>
        <end position="684"/>
    </location>
</feature>
<evidence type="ECO:0000256" key="4">
    <source>
        <dbReference type="SAM" id="MobiDB-lite"/>
    </source>
</evidence>
<feature type="compositionally biased region" description="Low complexity" evidence="4">
    <location>
        <begin position="45"/>
        <end position="55"/>
    </location>
</feature>
<evidence type="ECO:0000256" key="1">
    <source>
        <dbReference type="ARBA" id="ARBA00022598"/>
    </source>
</evidence>
<reference evidence="5 6" key="1">
    <citation type="journal article" date="2015" name="Sci. Rep.">
        <title>Genome of the facultative scuticociliatosis pathogen Pseudocohnilembus persalinus provides insight into its virulence through horizontal gene transfer.</title>
        <authorList>
            <person name="Xiong J."/>
            <person name="Wang G."/>
            <person name="Cheng J."/>
            <person name="Tian M."/>
            <person name="Pan X."/>
            <person name="Warren A."/>
            <person name="Jiang C."/>
            <person name="Yuan D."/>
            <person name="Miao W."/>
        </authorList>
    </citation>
    <scope>NUCLEOTIDE SEQUENCE [LARGE SCALE GENOMIC DNA]</scope>
    <source>
        <strain evidence="5">36N120E</strain>
    </source>
</reference>
<dbReference type="OrthoDB" id="202825at2759"/>
<feature type="compositionally biased region" description="Polar residues" evidence="4">
    <location>
        <begin position="1"/>
        <end position="14"/>
    </location>
</feature>
<organism evidence="5 6">
    <name type="scientific">Pseudocohnilembus persalinus</name>
    <name type="common">Ciliate</name>
    <dbReference type="NCBI Taxonomy" id="266149"/>
    <lineage>
        <taxon>Eukaryota</taxon>
        <taxon>Sar</taxon>
        <taxon>Alveolata</taxon>
        <taxon>Ciliophora</taxon>
        <taxon>Intramacronucleata</taxon>
        <taxon>Oligohymenophorea</taxon>
        <taxon>Scuticociliatia</taxon>
        <taxon>Philasterida</taxon>
        <taxon>Pseudocohnilembidae</taxon>
        <taxon>Pseudocohnilembus</taxon>
    </lineage>
</organism>
<evidence type="ECO:0008006" key="7">
    <source>
        <dbReference type="Google" id="ProtNLM"/>
    </source>
</evidence>
<feature type="compositionally biased region" description="Low complexity" evidence="4">
    <location>
        <begin position="685"/>
        <end position="705"/>
    </location>
</feature>
<dbReference type="GO" id="GO:0005524">
    <property type="term" value="F:ATP binding"/>
    <property type="evidence" value="ECO:0007669"/>
    <property type="project" value="UniProtKB-KW"/>
</dbReference>
<dbReference type="InParanoid" id="A0A0V0QGF0"/>
<dbReference type="SUPFAM" id="SSF56059">
    <property type="entry name" value="Glutathione synthetase ATP-binding domain-like"/>
    <property type="match status" value="1"/>
</dbReference>
<feature type="compositionally biased region" description="Low complexity" evidence="4">
    <location>
        <begin position="532"/>
        <end position="547"/>
    </location>
</feature>
<feature type="region of interest" description="Disordered" evidence="4">
    <location>
        <begin position="590"/>
        <end position="609"/>
    </location>
</feature>
<feature type="region of interest" description="Disordered" evidence="4">
    <location>
        <begin position="532"/>
        <end position="570"/>
    </location>
</feature>
<dbReference type="Gene3D" id="3.30.470.20">
    <property type="entry name" value="ATP-grasp fold, B domain"/>
    <property type="match status" value="1"/>
</dbReference>
<feature type="compositionally biased region" description="Basic and acidic residues" evidence="4">
    <location>
        <begin position="556"/>
        <end position="570"/>
    </location>
</feature>
<keyword evidence="1" id="KW-0436">Ligase</keyword>
<name>A0A0V0QGF0_PSEPJ</name>
<sequence length="764" mass="89759">MQLRLNYQENLESTQDGEKPENQQNNQQNQNNNPKEKTVKQLNPQSSNSSQNSKSSKQEEEFPYMTLQDVINMPRKIKRSKKAVFDAQDLRYEVIKDVVQVIYQWQIIYQTPANKEDWYIQWLDSYIYEEEFKRMLSFQKVNHFLGSHHLAKKNFLAQNLQKMQNLFPEEYNFYPKTWTLPMMFEDFKKYSEMSKNRNKYYIVKPESACQGRGIHMIKKNEGVNPNDHVIIQEYLSNPLTLDNLKFDFRIYVLLRSLNPLRIYMYPEGLTRLATTKYQEPNKQNSQNLTMHLTNYAVNKRNANFQYNMNEENDNIGHKRSFTAVLKELYQQGRDVNTLYMEIRQIIVKSIIAAQPQMSYLYKHCQPKEKVTDMCFEVLGFDIMVDNNMKPWLIEINHSPSFTTDTPLDLQIKRHLVIDTFNIINISTKSKKSYLEQKMHKTNQANQKLVSPKADANTDEKTKAYLKEVQEFEINHRGAYQLIYPSQDDPINYNKFFDGAKKANPDPAKIKRTLLEPVLPKREYYINKIANQSNSNNQINGGNSTQNGFYQGGRKKNISDKKQSNDISYQREKMSYNESDLKENMNSEYIGQSQNSNKMGNYNNGQPFEDNQNKIYNVRATNSNGKSINYNNSGKNLNLELNNFQNNQINFENLNQYNTQEFQKQYSQQSQQGNPNISSRNVGSVKNTSKSSNSNNNKQNPYQKNNIEQIAKIYSQKRKPLKSQQKKKNSITKINMTETTSLSNFSNIQHLKYVTFTDCSKSEFR</sequence>
<feature type="compositionally biased region" description="Low complexity" evidence="4">
    <location>
        <begin position="662"/>
        <end position="671"/>
    </location>
</feature>
<dbReference type="Pfam" id="PF03133">
    <property type="entry name" value="TTL"/>
    <property type="match status" value="1"/>
</dbReference>
<evidence type="ECO:0000256" key="3">
    <source>
        <dbReference type="ARBA" id="ARBA00022840"/>
    </source>
</evidence>
<keyword evidence="3" id="KW-0067">ATP-binding</keyword>
<keyword evidence="2" id="KW-0547">Nucleotide-binding</keyword>
<dbReference type="InterPro" id="IPR004344">
    <property type="entry name" value="TTL/TTLL_fam"/>
</dbReference>
<dbReference type="PANTHER" id="PTHR12241">
    <property type="entry name" value="TUBULIN POLYGLUTAMYLASE"/>
    <property type="match status" value="1"/>
</dbReference>
<accession>A0A0V0QGF0</accession>
<dbReference type="Proteomes" id="UP000054937">
    <property type="component" value="Unassembled WGS sequence"/>
</dbReference>
<dbReference type="GO" id="GO:0070740">
    <property type="term" value="F:tubulin-glutamic acid ligase activity"/>
    <property type="evidence" value="ECO:0007669"/>
    <property type="project" value="TreeGrafter"/>
</dbReference>
<evidence type="ECO:0000313" key="5">
    <source>
        <dbReference type="EMBL" id="KRX01263.1"/>
    </source>
</evidence>
<dbReference type="PROSITE" id="PS51221">
    <property type="entry name" value="TTL"/>
    <property type="match status" value="1"/>
</dbReference>
<evidence type="ECO:0000256" key="2">
    <source>
        <dbReference type="ARBA" id="ARBA00022741"/>
    </source>
</evidence>
<comment type="caution">
    <text evidence="5">The sequence shown here is derived from an EMBL/GenBank/DDBJ whole genome shotgun (WGS) entry which is preliminary data.</text>
</comment>
<dbReference type="GO" id="GO:0000226">
    <property type="term" value="P:microtubule cytoskeleton organization"/>
    <property type="evidence" value="ECO:0007669"/>
    <property type="project" value="TreeGrafter"/>
</dbReference>
<gene>
    <name evidence="5" type="ORF">PPERSA_11710</name>
</gene>
<keyword evidence="6" id="KW-1185">Reference proteome</keyword>
<feature type="region of interest" description="Disordered" evidence="4">
    <location>
        <begin position="662"/>
        <end position="705"/>
    </location>
</feature>
<protein>
    <recommendedName>
        <fullName evidence="7">Tubulin-tyrosine ligase/Tubulin polyglutamylase</fullName>
    </recommendedName>
</protein>
<dbReference type="GO" id="GO:0036064">
    <property type="term" value="C:ciliary basal body"/>
    <property type="evidence" value="ECO:0007669"/>
    <property type="project" value="TreeGrafter"/>
</dbReference>
<dbReference type="GO" id="GO:0015631">
    <property type="term" value="F:tubulin binding"/>
    <property type="evidence" value="ECO:0007669"/>
    <property type="project" value="TreeGrafter"/>
</dbReference>